<dbReference type="Proteomes" id="UP000307602">
    <property type="component" value="Unassembled WGS sequence"/>
</dbReference>
<dbReference type="InterPro" id="IPR029063">
    <property type="entry name" value="SAM-dependent_MTases_sf"/>
</dbReference>
<dbReference type="GO" id="GO:0032259">
    <property type="term" value="P:methylation"/>
    <property type="evidence" value="ECO:0007669"/>
    <property type="project" value="UniProtKB-KW"/>
</dbReference>
<evidence type="ECO:0000259" key="1">
    <source>
        <dbReference type="Pfam" id="PF08241"/>
    </source>
</evidence>
<dbReference type="GO" id="GO:0008757">
    <property type="term" value="F:S-adenosylmethionine-dependent methyltransferase activity"/>
    <property type="evidence" value="ECO:0007669"/>
    <property type="project" value="InterPro"/>
</dbReference>
<evidence type="ECO:0000313" key="2">
    <source>
        <dbReference type="EMBL" id="TGV03055.1"/>
    </source>
</evidence>
<accession>A0A4S1DYK1</accession>
<dbReference type="RefSeq" id="WP_135876796.1">
    <property type="nucleotide sequence ID" value="NZ_SRSO01000009.1"/>
</dbReference>
<sequence length="241" mass="27915">MKTKQHYENHLANFYSWMIGDFEQKQLDFQSFLKQNRIYPTKSKTAIDLGAGHGIQSVALTNLGFTVTAIDFNKKLLDELKSNSHGQSIETIQTDICNVKEFSKLNPELIVCCGDTIAHLDNKEAIEKLIVDCKSALIKNGKLILSFRDYTNELKNEQRFIPVKSDDERILTCMLEYETEKVKVTDLLYEKTETGWHQKVSSYNKVRITTNEIIEFIEKRGMKIVFNETINRMQTIIAEYK</sequence>
<evidence type="ECO:0000313" key="3">
    <source>
        <dbReference type="Proteomes" id="UP000307602"/>
    </source>
</evidence>
<dbReference type="SUPFAM" id="SSF53335">
    <property type="entry name" value="S-adenosyl-L-methionine-dependent methyltransferases"/>
    <property type="match status" value="1"/>
</dbReference>
<reference evidence="2 3" key="1">
    <citation type="submission" date="2019-04" db="EMBL/GenBank/DDBJ databases">
        <authorList>
            <person name="Liu A."/>
        </authorList>
    </citation>
    <scope>NUCLEOTIDE SEQUENCE [LARGE SCALE GENOMIC DNA]</scope>
    <source>
        <strain evidence="2 3">RZ03</strain>
    </source>
</reference>
<dbReference type="EMBL" id="SRSO01000009">
    <property type="protein sequence ID" value="TGV03055.1"/>
    <property type="molecule type" value="Genomic_DNA"/>
</dbReference>
<dbReference type="AlphaFoldDB" id="A0A4S1DYK1"/>
<keyword evidence="3" id="KW-1185">Reference proteome</keyword>
<keyword evidence="2" id="KW-0808">Transferase</keyword>
<protein>
    <submittedName>
        <fullName evidence="2">Class I SAM-dependent methyltransferase</fullName>
    </submittedName>
</protein>
<gene>
    <name evidence="2" type="ORF">EM932_08710</name>
</gene>
<feature type="domain" description="Methyltransferase type 11" evidence="1">
    <location>
        <begin position="48"/>
        <end position="145"/>
    </location>
</feature>
<dbReference type="OrthoDB" id="9804312at2"/>
<dbReference type="Gene3D" id="3.40.50.150">
    <property type="entry name" value="Vaccinia Virus protein VP39"/>
    <property type="match status" value="1"/>
</dbReference>
<dbReference type="Gene3D" id="2.20.25.110">
    <property type="entry name" value="S-adenosyl-L-methionine-dependent methyltransferases"/>
    <property type="match status" value="1"/>
</dbReference>
<dbReference type="CDD" id="cd02440">
    <property type="entry name" value="AdoMet_MTases"/>
    <property type="match status" value="1"/>
</dbReference>
<dbReference type="InterPro" id="IPR013216">
    <property type="entry name" value="Methyltransf_11"/>
</dbReference>
<dbReference type="Pfam" id="PF08241">
    <property type="entry name" value="Methyltransf_11"/>
    <property type="match status" value="1"/>
</dbReference>
<proteinExistence type="predicted"/>
<organism evidence="2 3">
    <name type="scientific">Flavivirga rizhaonensis</name>
    <dbReference type="NCBI Taxonomy" id="2559571"/>
    <lineage>
        <taxon>Bacteria</taxon>
        <taxon>Pseudomonadati</taxon>
        <taxon>Bacteroidota</taxon>
        <taxon>Flavobacteriia</taxon>
        <taxon>Flavobacteriales</taxon>
        <taxon>Flavobacteriaceae</taxon>
        <taxon>Flavivirga</taxon>
    </lineage>
</organism>
<comment type="caution">
    <text evidence="2">The sequence shown here is derived from an EMBL/GenBank/DDBJ whole genome shotgun (WGS) entry which is preliminary data.</text>
</comment>
<keyword evidence="2" id="KW-0489">Methyltransferase</keyword>
<name>A0A4S1DYK1_9FLAO</name>